<reference evidence="2 3" key="1">
    <citation type="journal article" date="2017" name="Nat. Commun.">
        <title>Genome assembly with in vitro proximity ligation data and whole-genome triplication in lettuce.</title>
        <authorList>
            <person name="Reyes-Chin-Wo S."/>
            <person name="Wang Z."/>
            <person name="Yang X."/>
            <person name="Kozik A."/>
            <person name="Arikit S."/>
            <person name="Song C."/>
            <person name="Xia L."/>
            <person name="Froenicke L."/>
            <person name="Lavelle D.O."/>
            <person name="Truco M.J."/>
            <person name="Xia R."/>
            <person name="Zhu S."/>
            <person name="Xu C."/>
            <person name="Xu H."/>
            <person name="Xu X."/>
            <person name="Cox K."/>
            <person name="Korf I."/>
            <person name="Meyers B.C."/>
            <person name="Michelmore R.W."/>
        </authorList>
    </citation>
    <scope>NUCLEOTIDE SEQUENCE [LARGE SCALE GENOMIC DNA]</scope>
    <source>
        <strain evidence="3">cv. Salinas</strain>
        <tissue evidence="2">Seedlings</tissue>
    </source>
</reference>
<accession>A0A9R1W2G8</accession>
<keyword evidence="1" id="KW-0472">Membrane</keyword>
<keyword evidence="1" id="KW-1133">Transmembrane helix</keyword>
<evidence type="ECO:0000313" key="2">
    <source>
        <dbReference type="EMBL" id="KAJ0214733.1"/>
    </source>
</evidence>
<evidence type="ECO:0008006" key="4">
    <source>
        <dbReference type="Google" id="ProtNLM"/>
    </source>
</evidence>
<evidence type="ECO:0000313" key="3">
    <source>
        <dbReference type="Proteomes" id="UP000235145"/>
    </source>
</evidence>
<evidence type="ECO:0000256" key="1">
    <source>
        <dbReference type="SAM" id="Phobius"/>
    </source>
</evidence>
<proteinExistence type="predicted"/>
<sequence>MEALQLEILEMLVATFNLPIAAYTWQSRTDASRIFSVHVRLLRGFKWVNWVPVKINCFVWQLIFNKIMVSINLVIRGIVLNLLLGGVTFFHRTLPI</sequence>
<protein>
    <recommendedName>
        <fullName evidence="4">Reverse transcriptase zinc-binding domain-containing protein</fullName>
    </recommendedName>
</protein>
<dbReference type="AlphaFoldDB" id="A0A9R1W2G8"/>
<keyword evidence="1" id="KW-0812">Transmembrane</keyword>
<dbReference type="EMBL" id="NBSK02000004">
    <property type="protein sequence ID" value="KAJ0214733.1"/>
    <property type="molecule type" value="Genomic_DNA"/>
</dbReference>
<keyword evidence="3" id="KW-1185">Reference proteome</keyword>
<comment type="caution">
    <text evidence="2">The sequence shown here is derived from an EMBL/GenBank/DDBJ whole genome shotgun (WGS) entry which is preliminary data.</text>
</comment>
<feature type="transmembrane region" description="Helical" evidence="1">
    <location>
        <begin position="70"/>
        <end position="90"/>
    </location>
</feature>
<name>A0A9R1W2G8_LACSA</name>
<gene>
    <name evidence="2" type="ORF">LSAT_V11C400217060</name>
</gene>
<dbReference type="Proteomes" id="UP000235145">
    <property type="component" value="Unassembled WGS sequence"/>
</dbReference>
<organism evidence="2 3">
    <name type="scientific">Lactuca sativa</name>
    <name type="common">Garden lettuce</name>
    <dbReference type="NCBI Taxonomy" id="4236"/>
    <lineage>
        <taxon>Eukaryota</taxon>
        <taxon>Viridiplantae</taxon>
        <taxon>Streptophyta</taxon>
        <taxon>Embryophyta</taxon>
        <taxon>Tracheophyta</taxon>
        <taxon>Spermatophyta</taxon>
        <taxon>Magnoliopsida</taxon>
        <taxon>eudicotyledons</taxon>
        <taxon>Gunneridae</taxon>
        <taxon>Pentapetalae</taxon>
        <taxon>asterids</taxon>
        <taxon>campanulids</taxon>
        <taxon>Asterales</taxon>
        <taxon>Asteraceae</taxon>
        <taxon>Cichorioideae</taxon>
        <taxon>Cichorieae</taxon>
        <taxon>Lactucinae</taxon>
        <taxon>Lactuca</taxon>
    </lineage>
</organism>